<dbReference type="AlphaFoldDB" id="A0A8J3XGX3"/>
<feature type="transmembrane region" description="Helical" evidence="1">
    <location>
        <begin position="233"/>
        <end position="251"/>
    </location>
</feature>
<dbReference type="PANTHER" id="PTHR36840:SF1">
    <property type="entry name" value="BLL5714 PROTEIN"/>
    <property type="match status" value="1"/>
</dbReference>
<keyword evidence="3" id="KW-1185">Reference proteome</keyword>
<dbReference type="RefSeq" id="WP_204075021.1">
    <property type="nucleotide sequence ID" value="NZ_BAABHI010000009.1"/>
</dbReference>
<accession>A0A8J3XGX3</accession>
<comment type="caution">
    <text evidence="2">The sequence shown here is derived from an EMBL/GenBank/DDBJ whole genome shotgun (WGS) entry which is preliminary data.</text>
</comment>
<protein>
    <submittedName>
        <fullName evidence="2">Membrane protein</fullName>
    </submittedName>
</protein>
<feature type="transmembrane region" description="Helical" evidence="1">
    <location>
        <begin position="79"/>
        <end position="97"/>
    </location>
</feature>
<proteinExistence type="predicted"/>
<reference evidence="2 3" key="1">
    <citation type="submission" date="2021-01" db="EMBL/GenBank/DDBJ databases">
        <title>Whole genome shotgun sequence of Planotetraspora phitsanulokensis NBRC 104273.</title>
        <authorList>
            <person name="Komaki H."/>
            <person name="Tamura T."/>
        </authorList>
    </citation>
    <scope>NUCLEOTIDE SEQUENCE [LARGE SCALE GENOMIC DNA]</scope>
    <source>
        <strain evidence="2 3">NBRC 104273</strain>
    </source>
</reference>
<feature type="transmembrane region" description="Helical" evidence="1">
    <location>
        <begin position="137"/>
        <end position="153"/>
    </location>
</feature>
<evidence type="ECO:0000313" key="3">
    <source>
        <dbReference type="Proteomes" id="UP000622547"/>
    </source>
</evidence>
<name>A0A8J3XGX3_9ACTN</name>
<dbReference type="InterPro" id="IPR010640">
    <property type="entry name" value="Low_temperature_requirement_A"/>
</dbReference>
<gene>
    <name evidence="2" type="ORF">Pph01_44440</name>
</gene>
<feature type="transmembrane region" description="Helical" evidence="1">
    <location>
        <begin position="165"/>
        <end position="186"/>
    </location>
</feature>
<feature type="transmembrane region" description="Helical" evidence="1">
    <location>
        <begin position="21"/>
        <end position="41"/>
    </location>
</feature>
<feature type="transmembrane region" description="Helical" evidence="1">
    <location>
        <begin position="47"/>
        <end position="67"/>
    </location>
</feature>
<feature type="transmembrane region" description="Helical" evidence="1">
    <location>
        <begin position="305"/>
        <end position="326"/>
    </location>
</feature>
<dbReference type="Pfam" id="PF06772">
    <property type="entry name" value="LtrA"/>
    <property type="match status" value="1"/>
</dbReference>
<feature type="transmembrane region" description="Helical" evidence="1">
    <location>
        <begin position="103"/>
        <end position="125"/>
    </location>
</feature>
<dbReference type="PANTHER" id="PTHR36840">
    <property type="entry name" value="BLL5714 PROTEIN"/>
    <property type="match status" value="1"/>
</dbReference>
<dbReference type="Proteomes" id="UP000622547">
    <property type="component" value="Unassembled WGS sequence"/>
</dbReference>
<organism evidence="2 3">
    <name type="scientific">Planotetraspora phitsanulokensis</name>
    <dbReference type="NCBI Taxonomy" id="575192"/>
    <lineage>
        <taxon>Bacteria</taxon>
        <taxon>Bacillati</taxon>
        <taxon>Actinomycetota</taxon>
        <taxon>Actinomycetes</taxon>
        <taxon>Streptosporangiales</taxon>
        <taxon>Streptosporangiaceae</taxon>
        <taxon>Planotetraspora</taxon>
    </lineage>
</organism>
<feature type="transmembrane region" description="Helical" evidence="1">
    <location>
        <begin position="207"/>
        <end position="227"/>
    </location>
</feature>
<sequence length="386" mass="40925">MTTDPGLLRSRATGGRVTFPELFFDLVYVFAVTQLSHLLLAHLTWHGAAQTALLLLAVWWAWVYTAWHTNWFDPERSSVRLVLVGVMLVSLIMSAALPDAFGGHGLLFACAYVTIQIGRTAHSVIAAPRDTPLRRNLARVLAWALLSGVFWIAGGLTEALARELLWAAAVGADLVAPWVGFVTPGLGRSATTDWSIDGAHMAERCQLFLIIAFGESILVTGSTFGQAMSPSSAAAFAVSFAGSAGLWWVYFGRSAEAGSRVISSAEDPGRLARSAYTFLHLPMVAGIVVSAVGDELVISHPGETGVEVTLTVLGGPALFLAGHALFKRVLWGRFPASHLAGLAALIALTPAGLVAPPLATAAAAVVVVVAIASWESLRRRRTSRPE</sequence>
<keyword evidence="1" id="KW-0472">Membrane</keyword>
<feature type="transmembrane region" description="Helical" evidence="1">
    <location>
        <begin position="361"/>
        <end position="377"/>
    </location>
</feature>
<dbReference type="EMBL" id="BOOP01000020">
    <property type="protein sequence ID" value="GII39441.1"/>
    <property type="molecule type" value="Genomic_DNA"/>
</dbReference>
<keyword evidence="1" id="KW-0812">Transmembrane</keyword>
<evidence type="ECO:0000256" key="1">
    <source>
        <dbReference type="SAM" id="Phobius"/>
    </source>
</evidence>
<evidence type="ECO:0000313" key="2">
    <source>
        <dbReference type="EMBL" id="GII39441.1"/>
    </source>
</evidence>
<keyword evidence="1" id="KW-1133">Transmembrane helix</keyword>
<feature type="transmembrane region" description="Helical" evidence="1">
    <location>
        <begin position="271"/>
        <end position="293"/>
    </location>
</feature>